<dbReference type="Pfam" id="PF13456">
    <property type="entry name" value="RVT_3"/>
    <property type="match status" value="1"/>
</dbReference>
<feature type="domain" description="Reverse transcriptase" evidence="1">
    <location>
        <begin position="1"/>
        <end position="185"/>
    </location>
</feature>
<evidence type="ECO:0000313" key="2">
    <source>
        <dbReference type="EMBL" id="SPD12891.1"/>
    </source>
</evidence>
<dbReference type="InterPro" id="IPR012337">
    <property type="entry name" value="RNaseH-like_sf"/>
</dbReference>
<sequence>MALKLDMSKAYDRVEWRFLEGMMGRLGFSVSWIKIVMNCITSVSYSVVVNGEPNGLIYPTRGLRQGDPLSPYLFLLCGEGLSALLHQAAVSGDLHGVACSRGGPKITHLFFADDSLLFCKATVEECEILVTKLSLYEKASGQLVNKEKTSLFFSRNTVNDLKVTIKDILGVPEVKEHDKYLGLPSFVGRSKYRTFNQLKEKVWKRVNGWKEKLLSQAGKEILIKAVAQDMPTYTMNVFLLPKRVCSELKGIIRQFWWGQKGGDKKVNWLAWKKMCVSKFHGGMGFRDLEALNLALLAKQGWRLIHESQSLFAKVFKAKYFPNCSFLQAKVKPGCSYVWRSLAASRHVLEQGSKWRIGNGKSISICQDRWIPDQENGKIPYPIAAVRSDAVVAELIDSDRGVWKEDLVRSYFSPVDVEHILHYPLHSSQPADVLIWWGTSSAILASSLVYATAKENSAFCMEGRQGIIDWFWGIWKLKGEAALQEVAVVSWGLWNVRNSAIFRDLIKIPSKVYVDAVQYVKVYQEAQVQSECSRLPISTGRKGWTAPREGWYKVNMDGAVFSDIKKVGVGVVIRNELGEFLGAMSELLDFGLDATDAEAWAALRAVEFTAEVCPFNIIFEGDCVQVTKALSSSEFDCSKVGHLYAIARSKLDLCRNHSVNHVFREGNSVAHCLARYARNIVDTQVWLESVPPFLYHCLSSDVSFAFG</sequence>
<proteinExistence type="predicted"/>
<dbReference type="PANTHER" id="PTHR33116">
    <property type="entry name" value="REVERSE TRANSCRIPTASE ZINC-BINDING DOMAIN-CONTAINING PROTEIN-RELATED-RELATED"/>
    <property type="match status" value="1"/>
</dbReference>
<evidence type="ECO:0000259" key="1">
    <source>
        <dbReference type="PROSITE" id="PS50878"/>
    </source>
</evidence>
<dbReference type="PANTHER" id="PTHR33116:SF86">
    <property type="entry name" value="REVERSE TRANSCRIPTASE DOMAIN-CONTAINING PROTEIN"/>
    <property type="match status" value="1"/>
</dbReference>
<dbReference type="InterPro" id="IPR036397">
    <property type="entry name" value="RNaseH_sf"/>
</dbReference>
<dbReference type="InterPro" id="IPR044730">
    <property type="entry name" value="RNase_H-like_dom_plant"/>
</dbReference>
<dbReference type="InterPro" id="IPR043502">
    <property type="entry name" value="DNA/RNA_pol_sf"/>
</dbReference>
<dbReference type="SUPFAM" id="SSF56672">
    <property type="entry name" value="DNA/RNA polymerases"/>
    <property type="match status" value="1"/>
</dbReference>
<protein>
    <recommendedName>
        <fullName evidence="1">Reverse transcriptase domain-containing protein</fullName>
    </recommendedName>
</protein>
<dbReference type="Gene3D" id="3.30.420.10">
    <property type="entry name" value="Ribonuclease H-like superfamily/Ribonuclease H"/>
    <property type="match status" value="1"/>
</dbReference>
<name>A0A2N9HME5_FAGSY</name>
<organism evidence="2">
    <name type="scientific">Fagus sylvatica</name>
    <name type="common">Beechnut</name>
    <dbReference type="NCBI Taxonomy" id="28930"/>
    <lineage>
        <taxon>Eukaryota</taxon>
        <taxon>Viridiplantae</taxon>
        <taxon>Streptophyta</taxon>
        <taxon>Embryophyta</taxon>
        <taxon>Tracheophyta</taxon>
        <taxon>Spermatophyta</taxon>
        <taxon>Magnoliopsida</taxon>
        <taxon>eudicotyledons</taxon>
        <taxon>Gunneridae</taxon>
        <taxon>Pentapetalae</taxon>
        <taxon>rosids</taxon>
        <taxon>fabids</taxon>
        <taxon>Fagales</taxon>
        <taxon>Fagaceae</taxon>
        <taxon>Fagus</taxon>
    </lineage>
</organism>
<accession>A0A2N9HME5</accession>
<dbReference type="EMBL" id="OIVN01003678">
    <property type="protein sequence ID" value="SPD12891.1"/>
    <property type="molecule type" value="Genomic_DNA"/>
</dbReference>
<dbReference type="GO" id="GO:0003676">
    <property type="term" value="F:nucleic acid binding"/>
    <property type="evidence" value="ECO:0007669"/>
    <property type="project" value="InterPro"/>
</dbReference>
<dbReference type="SUPFAM" id="SSF53098">
    <property type="entry name" value="Ribonuclease H-like"/>
    <property type="match status" value="1"/>
</dbReference>
<dbReference type="CDD" id="cd06222">
    <property type="entry name" value="RNase_H_like"/>
    <property type="match status" value="1"/>
</dbReference>
<gene>
    <name evidence="2" type="ORF">FSB_LOCUS40773</name>
</gene>
<reference evidence="2" key="1">
    <citation type="submission" date="2018-02" db="EMBL/GenBank/DDBJ databases">
        <authorList>
            <person name="Cohen D.B."/>
            <person name="Kent A.D."/>
        </authorList>
    </citation>
    <scope>NUCLEOTIDE SEQUENCE</scope>
</reference>
<dbReference type="Pfam" id="PF00078">
    <property type="entry name" value="RVT_1"/>
    <property type="match status" value="1"/>
</dbReference>
<dbReference type="GO" id="GO:0004523">
    <property type="term" value="F:RNA-DNA hybrid ribonuclease activity"/>
    <property type="evidence" value="ECO:0007669"/>
    <property type="project" value="InterPro"/>
</dbReference>
<dbReference type="AlphaFoldDB" id="A0A2N9HME5"/>
<dbReference type="PROSITE" id="PS50878">
    <property type="entry name" value="RT_POL"/>
    <property type="match status" value="1"/>
</dbReference>
<dbReference type="InterPro" id="IPR002156">
    <property type="entry name" value="RNaseH_domain"/>
</dbReference>
<dbReference type="InterPro" id="IPR000477">
    <property type="entry name" value="RT_dom"/>
</dbReference>